<dbReference type="PANTHER" id="PTHR13812:SF19">
    <property type="entry name" value="KETIMINE REDUCTASE MU-CRYSTALLIN"/>
    <property type="match status" value="1"/>
</dbReference>
<reference evidence="1 2" key="1">
    <citation type="submission" date="2020-08" db="EMBL/GenBank/DDBJ databases">
        <authorList>
            <person name="Liu C."/>
            <person name="Sun Q."/>
        </authorList>
    </citation>
    <scope>NUCLEOTIDE SEQUENCE [LARGE SCALE GENOMIC DNA]</scope>
    <source>
        <strain evidence="1 2">NSJ-62</strain>
    </source>
</reference>
<dbReference type="PIRSF" id="PIRSF001439">
    <property type="entry name" value="CryM"/>
    <property type="match status" value="1"/>
</dbReference>
<dbReference type="Pfam" id="PF02423">
    <property type="entry name" value="OCD_Mu_crystall"/>
    <property type="match status" value="1"/>
</dbReference>
<accession>A0A7G9B167</accession>
<organism evidence="1 2">
    <name type="scientific">Oscillibacter hominis</name>
    <dbReference type="NCBI Taxonomy" id="2763056"/>
    <lineage>
        <taxon>Bacteria</taxon>
        <taxon>Bacillati</taxon>
        <taxon>Bacillota</taxon>
        <taxon>Clostridia</taxon>
        <taxon>Eubacteriales</taxon>
        <taxon>Oscillospiraceae</taxon>
        <taxon>Oscillibacter</taxon>
    </lineage>
</organism>
<dbReference type="InterPro" id="IPR003462">
    <property type="entry name" value="ODC_Mu_crystall"/>
</dbReference>
<evidence type="ECO:0000313" key="2">
    <source>
        <dbReference type="Proteomes" id="UP000515960"/>
    </source>
</evidence>
<gene>
    <name evidence="1" type="ORF">H8790_07230</name>
</gene>
<name>A0A7G9B167_9FIRM</name>
<keyword evidence="2" id="KW-1185">Reference proteome</keyword>
<dbReference type="InterPro" id="IPR023401">
    <property type="entry name" value="ODC_N"/>
</dbReference>
<proteinExistence type="predicted"/>
<dbReference type="AlphaFoldDB" id="A0A7G9B167"/>
<dbReference type="KEGG" id="ohi:H8790_07230"/>
<sequence>MDSIKLLYLSGDDVSSLGAGDMDLALADVEEALKLVYRGDAIVPEKIAMGFGKSFLEESDKGRINAMPGFLGGNYQMAGIKWIGSNPKNLEKGLPRASSITILNDPDTKFPLCLMNGSEISAMRTGASSGVAAKYLARQGAETLMLVGAGYQNRKQLEAICRACPQLNCFYIVDIVRESAERFADEMGSALGISITPITKIADCGRTPDITVNASSAQVPVMDLSVANPGSLHICVGGLDHPDLYKKADKILCDSWKQVRHRGSCYLAADGLAGKVRDEDIYVQEIGEVLCGDKAGRESDQEFLYYKPVGMGILDIAIASRIYRRAKESGVGTWVNY</sequence>
<dbReference type="SUPFAM" id="SSF51735">
    <property type="entry name" value="NAD(P)-binding Rossmann-fold domains"/>
    <property type="match status" value="1"/>
</dbReference>
<dbReference type="Gene3D" id="3.30.1780.10">
    <property type="entry name" value="ornithine cyclodeaminase, domain 1"/>
    <property type="match status" value="1"/>
</dbReference>
<dbReference type="Proteomes" id="UP000515960">
    <property type="component" value="Chromosome"/>
</dbReference>
<protein>
    <submittedName>
        <fullName evidence="1">Ornithine cyclodeaminase family protein</fullName>
    </submittedName>
</protein>
<dbReference type="EMBL" id="CP060490">
    <property type="protein sequence ID" value="QNL43298.1"/>
    <property type="molecule type" value="Genomic_DNA"/>
</dbReference>
<dbReference type="RefSeq" id="WP_187331889.1">
    <property type="nucleotide sequence ID" value="NZ_CP060490.1"/>
</dbReference>
<dbReference type="Gene3D" id="3.40.50.720">
    <property type="entry name" value="NAD(P)-binding Rossmann-like Domain"/>
    <property type="match status" value="1"/>
</dbReference>
<dbReference type="GO" id="GO:0005737">
    <property type="term" value="C:cytoplasm"/>
    <property type="evidence" value="ECO:0007669"/>
    <property type="project" value="TreeGrafter"/>
</dbReference>
<dbReference type="PANTHER" id="PTHR13812">
    <property type="entry name" value="KETIMINE REDUCTASE MU-CRYSTALLIN"/>
    <property type="match status" value="1"/>
</dbReference>
<dbReference type="InterPro" id="IPR036291">
    <property type="entry name" value="NAD(P)-bd_dom_sf"/>
</dbReference>
<evidence type="ECO:0000313" key="1">
    <source>
        <dbReference type="EMBL" id="QNL43298.1"/>
    </source>
</evidence>